<reference evidence="2" key="1">
    <citation type="submission" date="2006-02" db="EMBL/GenBank/DDBJ databases">
        <title>Complete sequence of plasmid 1 of Rhodoferax ferrireducens DSM 15236.</title>
        <authorList>
            <person name="Copeland A."/>
            <person name="Lucas S."/>
            <person name="Lapidus A."/>
            <person name="Barry K."/>
            <person name="Detter J.C."/>
            <person name="Glavina del Rio T."/>
            <person name="Hammon N."/>
            <person name="Israni S."/>
            <person name="Pitluck S."/>
            <person name="Brettin T."/>
            <person name="Bruce D."/>
            <person name="Han C."/>
            <person name="Tapia R."/>
            <person name="Gilna P."/>
            <person name="Kiss H."/>
            <person name="Schmutz J."/>
            <person name="Larimer F."/>
            <person name="Land M."/>
            <person name="Kyrpides N."/>
            <person name="Ivanova N."/>
            <person name="Richardson P."/>
        </authorList>
    </citation>
    <scope>NUCLEOTIDE SEQUENCE [LARGE SCALE GENOMIC DNA]</scope>
    <source>
        <strain evidence="2">ATCC BAA-621 / DSM 15236 / T118</strain>
        <plasmid evidence="2">Plasmid pDSM15236</plasmid>
    </source>
</reference>
<keyword evidence="2" id="KW-1185">Reference proteome</keyword>
<dbReference type="EMBL" id="CP000268">
    <property type="protein sequence ID" value="ABD72121.1"/>
    <property type="molecule type" value="Genomic_DNA"/>
</dbReference>
<dbReference type="AlphaFoldDB" id="Q21Q24"/>
<organism evidence="1 2">
    <name type="scientific">Albidiferax ferrireducens (strain ATCC BAA-621 / DSM 15236 / T118)</name>
    <name type="common">Rhodoferax ferrireducens</name>
    <dbReference type="NCBI Taxonomy" id="338969"/>
    <lineage>
        <taxon>Bacteria</taxon>
        <taxon>Pseudomonadati</taxon>
        <taxon>Pseudomonadota</taxon>
        <taxon>Betaproteobacteria</taxon>
        <taxon>Burkholderiales</taxon>
        <taxon>Comamonadaceae</taxon>
        <taxon>Rhodoferax</taxon>
    </lineage>
</organism>
<sequence length="79" mass="8644">MKENAMSPLQSEPEAISRSEWIAAAKRVYLDAGDTDTEASEQAKYLCNEEDWSSGEVQDPIDAAKEDVEGRPQVSQVAA</sequence>
<evidence type="ECO:0000313" key="1">
    <source>
        <dbReference type="EMBL" id="ABD72121.1"/>
    </source>
</evidence>
<dbReference type="HOGENOM" id="CLU_2603697_0_0_4"/>
<dbReference type="KEGG" id="rfr:Rfer_4435"/>
<evidence type="ECO:0000313" key="2">
    <source>
        <dbReference type="Proteomes" id="UP000008332"/>
    </source>
</evidence>
<name>Q21Q24_ALBFT</name>
<dbReference type="Proteomes" id="UP000008332">
    <property type="component" value="Plasmid unnamed1"/>
</dbReference>
<protein>
    <submittedName>
        <fullName evidence="1">Uncharacterized protein</fullName>
    </submittedName>
</protein>
<keyword evidence="1" id="KW-0614">Plasmid</keyword>
<proteinExistence type="predicted"/>
<accession>Q21Q24</accession>
<gene>
    <name evidence="1" type="ordered locus">Rfer_4435</name>
</gene>
<dbReference type="RefSeq" id="WP_011458618.1">
    <property type="nucleotide sequence ID" value="NC_007901.1"/>
</dbReference>
<geneLocation type="plasmid" evidence="2">
    <name>pDSM15236</name>
</geneLocation>